<dbReference type="PROSITE" id="PS51197">
    <property type="entry name" value="HTH_RRF2_2"/>
    <property type="match status" value="1"/>
</dbReference>
<accession>A0A5F2EQL7</accession>
<dbReference type="InterPro" id="IPR000944">
    <property type="entry name" value="Tscrpt_reg_Rrf2"/>
</dbReference>
<dbReference type="GO" id="GO:0005829">
    <property type="term" value="C:cytosol"/>
    <property type="evidence" value="ECO:0007669"/>
    <property type="project" value="TreeGrafter"/>
</dbReference>
<accession>A0A2S0WIA7</accession>
<keyword evidence="2" id="KW-1185">Reference proteome</keyword>
<dbReference type="PANTHER" id="PTHR33221:SF15">
    <property type="entry name" value="HTH-TYPE TRANSCRIPTIONAL REGULATOR YWGB-RELATED"/>
    <property type="match status" value="1"/>
</dbReference>
<name>A0A2S0WIA7_9ACTN</name>
<dbReference type="KEGG" id="aez:C3E78_01625"/>
<sequence length="153" mass="16204">MSANSRLTLAIHSLEWIELHARQGKGPATSDGIAGSAKTNPVVIRRLLSRLRDAGLVVSRRGANAGWALTRPAEDITVADVRRALDDGPLFGLHSSPPSENCPIGRSIRPTLTEVYREAERAADEQLATVTLAASLDATLAASNYTVANPATP</sequence>
<dbReference type="SUPFAM" id="SSF46785">
    <property type="entry name" value="Winged helix' DNA-binding domain"/>
    <property type="match status" value="1"/>
</dbReference>
<dbReference type="Pfam" id="PF02082">
    <property type="entry name" value="Rrf2"/>
    <property type="match status" value="1"/>
</dbReference>
<dbReference type="Proteomes" id="UP000244384">
    <property type="component" value="Chromosome"/>
</dbReference>
<dbReference type="GO" id="GO:0003700">
    <property type="term" value="F:DNA-binding transcription factor activity"/>
    <property type="evidence" value="ECO:0007669"/>
    <property type="project" value="TreeGrafter"/>
</dbReference>
<dbReference type="InterPro" id="IPR036390">
    <property type="entry name" value="WH_DNA-bd_sf"/>
</dbReference>
<gene>
    <name evidence="1" type="ORF">C3E78_01625</name>
</gene>
<reference evidence="2" key="1">
    <citation type="submission" date="2018-01" db="EMBL/GenBank/DDBJ databases">
        <authorList>
            <person name="Li J."/>
        </authorList>
    </citation>
    <scope>NUCLEOTIDE SEQUENCE [LARGE SCALE GENOMIC DNA]</scope>
    <source>
        <strain evidence="2">592</strain>
    </source>
</reference>
<dbReference type="Gene3D" id="1.10.10.10">
    <property type="entry name" value="Winged helix-like DNA-binding domain superfamily/Winged helix DNA-binding domain"/>
    <property type="match status" value="1"/>
</dbReference>
<evidence type="ECO:0000313" key="1">
    <source>
        <dbReference type="EMBL" id="AWB91022.1"/>
    </source>
</evidence>
<dbReference type="InterPro" id="IPR036388">
    <property type="entry name" value="WH-like_DNA-bd_sf"/>
</dbReference>
<proteinExistence type="predicted"/>
<dbReference type="PANTHER" id="PTHR33221">
    <property type="entry name" value="WINGED HELIX-TURN-HELIX TRANSCRIPTIONAL REGULATOR, RRF2 FAMILY"/>
    <property type="match status" value="1"/>
</dbReference>
<evidence type="ECO:0000313" key="2">
    <source>
        <dbReference type="Proteomes" id="UP000244384"/>
    </source>
</evidence>
<dbReference type="OrthoDB" id="9808360at2"/>
<dbReference type="EMBL" id="CP026952">
    <property type="protein sequence ID" value="AWB91022.1"/>
    <property type="molecule type" value="Genomic_DNA"/>
</dbReference>
<protein>
    <submittedName>
        <fullName evidence="1">Transcriptional regulator</fullName>
    </submittedName>
</protein>
<organism evidence="1 2">
    <name type="scientific">Aeromicrobium chenweiae</name>
    <dbReference type="NCBI Taxonomy" id="2079793"/>
    <lineage>
        <taxon>Bacteria</taxon>
        <taxon>Bacillati</taxon>
        <taxon>Actinomycetota</taxon>
        <taxon>Actinomycetes</taxon>
        <taxon>Propionibacteriales</taxon>
        <taxon>Nocardioidaceae</taxon>
        <taxon>Aeromicrobium</taxon>
    </lineage>
</organism>
<dbReference type="AlphaFoldDB" id="A0A2S0WIA7"/>
<dbReference type="RefSeq" id="WP_108576668.1">
    <property type="nucleotide sequence ID" value="NZ_CP026952.1"/>
</dbReference>